<comment type="caution">
    <text evidence="2">The sequence shown here is derived from an EMBL/GenBank/DDBJ whole genome shotgun (WGS) entry which is preliminary data.</text>
</comment>
<reference evidence="2 3" key="1">
    <citation type="submission" date="2021-03" db="EMBL/GenBank/DDBJ databases">
        <title>Genomic Encyclopedia of Type Strains, Phase IV (KMG-IV): sequencing the most valuable type-strain genomes for metagenomic binning, comparative biology and taxonomic classification.</title>
        <authorList>
            <person name="Goeker M."/>
        </authorList>
    </citation>
    <scope>NUCLEOTIDE SEQUENCE [LARGE SCALE GENOMIC DNA]</scope>
    <source>
        <strain evidence="2 3">DSM 3984</strain>
    </source>
</reference>
<protein>
    <recommendedName>
        <fullName evidence="4">DUF4825 domain-containing protein</fullName>
    </recommendedName>
</protein>
<keyword evidence="1" id="KW-1133">Transmembrane helix</keyword>
<evidence type="ECO:0008006" key="4">
    <source>
        <dbReference type="Google" id="ProtNLM"/>
    </source>
</evidence>
<keyword evidence="1" id="KW-0472">Membrane</keyword>
<organism evidence="2 3">
    <name type="scientific">Clostridium moniliforme</name>
    <dbReference type="NCBI Taxonomy" id="39489"/>
    <lineage>
        <taxon>Bacteria</taxon>
        <taxon>Bacillati</taxon>
        <taxon>Bacillota</taxon>
        <taxon>Clostridia</taxon>
        <taxon>Eubacteriales</taxon>
        <taxon>Clostridiaceae</taxon>
        <taxon>Clostridium</taxon>
    </lineage>
</organism>
<evidence type="ECO:0000256" key="1">
    <source>
        <dbReference type="SAM" id="Phobius"/>
    </source>
</evidence>
<evidence type="ECO:0000313" key="3">
    <source>
        <dbReference type="Proteomes" id="UP000783390"/>
    </source>
</evidence>
<dbReference type="EMBL" id="JAGGJZ010000003">
    <property type="protein sequence ID" value="MBP1889906.1"/>
    <property type="molecule type" value="Genomic_DNA"/>
</dbReference>
<proteinExistence type="predicted"/>
<name>A0ABS4F106_9CLOT</name>
<accession>A0ABS4F106</accession>
<sequence>MKKSIKLLMIIGSFIIFSISILNKFLYADEYIEIIANKRNWESIIITEDNNLTDSKISSESKLKIEKIDYNKLKYSYEEYSDKPINKFGTLDSISNNTWVGYINDNLYGIMYCKIIIDNEHIKINIERLNKNCTTIEMFRNSKNKVYESFNYNLKDKTKDFISNNKKLKTKIKEIEFL</sequence>
<keyword evidence="3" id="KW-1185">Reference proteome</keyword>
<dbReference type="Proteomes" id="UP000783390">
    <property type="component" value="Unassembled WGS sequence"/>
</dbReference>
<keyword evidence="1" id="KW-0812">Transmembrane</keyword>
<evidence type="ECO:0000313" key="2">
    <source>
        <dbReference type="EMBL" id="MBP1889906.1"/>
    </source>
</evidence>
<feature type="transmembrane region" description="Helical" evidence="1">
    <location>
        <begin position="7"/>
        <end position="27"/>
    </location>
</feature>
<gene>
    <name evidence="2" type="ORF">J2Z53_001489</name>
</gene>
<dbReference type="RefSeq" id="WP_209796788.1">
    <property type="nucleotide sequence ID" value="NZ_JAGGJZ010000003.1"/>
</dbReference>